<name>A0A7J9DVT9_9ROSI</name>
<dbReference type="AlphaFoldDB" id="A0A7J9DVT9"/>
<keyword evidence="2" id="KW-1185">Reference proteome</keyword>
<dbReference type="Proteomes" id="UP000593568">
    <property type="component" value="Unassembled WGS sequence"/>
</dbReference>
<feature type="non-terminal residue" evidence="1">
    <location>
        <position position="1"/>
    </location>
</feature>
<proteinExistence type="predicted"/>
<dbReference type="EMBL" id="JABEZW010000005">
    <property type="protein sequence ID" value="MBA0764718.1"/>
    <property type="molecule type" value="Genomic_DNA"/>
</dbReference>
<comment type="caution">
    <text evidence="1">The sequence shown here is derived from an EMBL/GenBank/DDBJ whole genome shotgun (WGS) entry which is preliminary data.</text>
</comment>
<sequence length="70" mass="7772">VILDGLILLKEQRLKRILIQTDNLEVAQALRTDTPTISTSALVRVNVLTTTPADLLNVIDRDKINCGFDI</sequence>
<reference evidence="1 2" key="1">
    <citation type="journal article" date="2019" name="Genome Biol. Evol.">
        <title>Insights into the evolution of the New World diploid cottons (Gossypium, subgenus Houzingenia) based on genome sequencing.</title>
        <authorList>
            <person name="Grover C.E."/>
            <person name="Arick M.A. 2nd"/>
            <person name="Thrash A."/>
            <person name="Conover J.L."/>
            <person name="Sanders W.S."/>
            <person name="Peterson D.G."/>
            <person name="Frelichowski J.E."/>
            <person name="Scheffler J.A."/>
            <person name="Scheffler B.E."/>
            <person name="Wendel J.F."/>
        </authorList>
    </citation>
    <scope>NUCLEOTIDE SEQUENCE [LARGE SCALE GENOMIC DNA]</scope>
    <source>
        <strain evidence="1">8</strain>
        <tissue evidence="1">Leaf</tissue>
    </source>
</reference>
<organism evidence="1 2">
    <name type="scientific">Gossypium trilobum</name>
    <dbReference type="NCBI Taxonomy" id="34281"/>
    <lineage>
        <taxon>Eukaryota</taxon>
        <taxon>Viridiplantae</taxon>
        <taxon>Streptophyta</taxon>
        <taxon>Embryophyta</taxon>
        <taxon>Tracheophyta</taxon>
        <taxon>Spermatophyta</taxon>
        <taxon>Magnoliopsida</taxon>
        <taxon>eudicotyledons</taxon>
        <taxon>Gunneridae</taxon>
        <taxon>Pentapetalae</taxon>
        <taxon>rosids</taxon>
        <taxon>malvids</taxon>
        <taxon>Malvales</taxon>
        <taxon>Malvaceae</taxon>
        <taxon>Malvoideae</taxon>
        <taxon>Gossypium</taxon>
    </lineage>
</organism>
<gene>
    <name evidence="1" type="ORF">Gotri_014016</name>
</gene>
<evidence type="ECO:0000313" key="2">
    <source>
        <dbReference type="Proteomes" id="UP000593568"/>
    </source>
</evidence>
<evidence type="ECO:0000313" key="1">
    <source>
        <dbReference type="EMBL" id="MBA0764718.1"/>
    </source>
</evidence>
<feature type="non-terminal residue" evidence="1">
    <location>
        <position position="70"/>
    </location>
</feature>
<evidence type="ECO:0008006" key="3">
    <source>
        <dbReference type="Google" id="ProtNLM"/>
    </source>
</evidence>
<accession>A0A7J9DVT9</accession>
<protein>
    <recommendedName>
        <fullName evidence="3">RNase H type-1 domain-containing protein</fullName>
    </recommendedName>
</protein>